<reference evidence="1" key="5">
    <citation type="submission" date="2025-09" db="UniProtKB">
        <authorList>
            <consortium name="Ensembl"/>
        </authorList>
    </citation>
    <scope>IDENTIFICATION</scope>
</reference>
<evidence type="ECO:0000313" key="1">
    <source>
        <dbReference type="Ensembl" id="ENSEEEP00000047296.2"/>
    </source>
</evidence>
<reference evidence="2" key="1">
    <citation type="journal article" date="2014" name="Science">
        <title>Nonhuman genetics. Genomic basis for the convergent evolution of electric organs.</title>
        <authorList>
            <person name="Gallant J.R."/>
            <person name="Traeger L.L."/>
            <person name="Volkening J.D."/>
            <person name="Moffett H."/>
            <person name="Chen P.H."/>
            <person name="Novina C.D."/>
            <person name="Phillips G.N.Jr."/>
            <person name="Anand R."/>
            <person name="Wells G.B."/>
            <person name="Pinch M."/>
            <person name="Guth R."/>
            <person name="Unguez G.A."/>
            <person name="Albert J.S."/>
            <person name="Zakon H.H."/>
            <person name="Samanta M.P."/>
            <person name="Sussman M.R."/>
        </authorList>
    </citation>
    <scope>NUCLEOTIDE SEQUENCE [LARGE SCALE GENOMIC DNA]</scope>
</reference>
<dbReference type="InterPro" id="IPR019734">
    <property type="entry name" value="TPR_rpt"/>
</dbReference>
<dbReference type="Pfam" id="PF13432">
    <property type="entry name" value="TPR_16"/>
    <property type="match status" value="2"/>
</dbReference>
<protein>
    <submittedName>
        <fullName evidence="1">Tetratricopeptide repeat domain 16</fullName>
    </submittedName>
</protein>
<evidence type="ECO:0000313" key="2">
    <source>
        <dbReference type="Proteomes" id="UP000314983"/>
    </source>
</evidence>
<name>A0A4W4HE75_ELEEL</name>
<reference evidence="1" key="4">
    <citation type="submission" date="2025-08" db="UniProtKB">
        <authorList>
            <consortium name="Ensembl"/>
        </authorList>
    </citation>
    <scope>IDENTIFICATION</scope>
</reference>
<accession>A0A4W4HE75</accession>
<dbReference type="Proteomes" id="UP000314983">
    <property type="component" value="Chromosome 9"/>
</dbReference>
<reference evidence="2" key="2">
    <citation type="journal article" date="2017" name="Sci. Adv.">
        <title>A tail of two voltages: Proteomic comparison of the three electric organs of the electric eel.</title>
        <authorList>
            <person name="Traeger L.L."/>
            <person name="Sabat G."/>
            <person name="Barrett-Wilt G.A."/>
            <person name="Wells G.B."/>
            <person name="Sussman M.R."/>
        </authorList>
    </citation>
    <scope>NUCLEOTIDE SEQUENCE [LARGE SCALE GENOMIC DNA]</scope>
</reference>
<keyword evidence="2" id="KW-1185">Reference proteome</keyword>
<sequence length="493" mass="55892">MAFIAESYLQLCDFNSAALDYKHACYLKPQTRANFDRLAFIYYLQWLCTVLANRTILNHLTVDHLVCLSMLGRYSDCIRLVTNWLETDTPSPDLFTLRARLYHRLNQATMCYFDLKAALRLDPSCSQARALLEELEQAAEHSRQQAITKALEGELSDALAKMTTALEQNPEKAHYYIFRGTLYRRLNDFPAAIEDLALAVELGGEPERSVALEEDGRTQLALAYNDFAVHCFSWGFYSEAIMLLTRAICERRDESGLFINRGDCFYKQKEWHFALADYQQADDVSPVFYLVLRTSEGSEAYSCVTRLRKFQEAVERFSAAIEYEPGVAQYYRNRAKAHRRMHGVEEAKQDAISALILDPSSDEASPWPSVCERSAYSGTLEVLNSERTFAVCEKDTGYMSASVHNSQGYLRIWGHSGIIRSSGLNLLSPSPPRLSEKLEKMVLECDADGQLDTDCQSLLSGEEVEAGLEPHVFPQQLARSKEQVPAQDRQPLL</sequence>
<dbReference type="Gene3D" id="1.25.40.10">
    <property type="entry name" value="Tetratricopeptide repeat domain"/>
    <property type="match status" value="4"/>
</dbReference>
<dbReference type="AlphaFoldDB" id="A0A4W4HE75"/>
<dbReference type="PANTHER" id="PTHR45153">
    <property type="entry name" value="TETRATRICOPEPTIDE REPEAT PROTEIN 16"/>
    <property type="match status" value="1"/>
</dbReference>
<dbReference type="InterPro" id="IPR011990">
    <property type="entry name" value="TPR-like_helical_dom_sf"/>
</dbReference>
<dbReference type="PANTHER" id="PTHR45153:SF1">
    <property type="entry name" value="TETRATRICOPEPTIDE REPEAT PROTEIN 16"/>
    <property type="match status" value="1"/>
</dbReference>
<organism evidence="1 2">
    <name type="scientific">Electrophorus electricus</name>
    <name type="common">Electric eel</name>
    <name type="synonym">Gymnotus electricus</name>
    <dbReference type="NCBI Taxonomy" id="8005"/>
    <lineage>
        <taxon>Eukaryota</taxon>
        <taxon>Metazoa</taxon>
        <taxon>Chordata</taxon>
        <taxon>Craniata</taxon>
        <taxon>Vertebrata</taxon>
        <taxon>Euteleostomi</taxon>
        <taxon>Actinopterygii</taxon>
        <taxon>Neopterygii</taxon>
        <taxon>Teleostei</taxon>
        <taxon>Ostariophysi</taxon>
        <taxon>Gymnotiformes</taxon>
        <taxon>Gymnotoidei</taxon>
        <taxon>Gymnotidae</taxon>
        <taxon>Electrophorus</taxon>
    </lineage>
</organism>
<dbReference type="Ensembl" id="ENSEEET00000047818.2">
    <property type="protein sequence ID" value="ENSEEEP00000047296.2"/>
    <property type="gene ID" value="ENSEEEG00000022255.2"/>
</dbReference>
<dbReference type="SUPFAM" id="SSF81901">
    <property type="entry name" value="HCP-like"/>
    <property type="match status" value="1"/>
</dbReference>
<dbReference type="SMART" id="SM00028">
    <property type="entry name" value="TPR"/>
    <property type="match status" value="6"/>
</dbReference>
<reference evidence="1" key="3">
    <citation type="submission" date="2020-05" db="EMBL/GenBank/DDBJ databases">
        <title>Electrophorus electricus (electric eel) genome, fEleEle1, primary haplotype.</title>
        <authorList>
            <person name="Myers G."/>
            <person name="Meyer A."/>
            <person name="Fedrigo O."/>
            <person name="Formenti G."/>
            <person name="Rhie A."/>
            <person name="Tracey A."/>
            <person name="Sims Y."/>
            <person name="Jarvis E.D."/>
        </authorList>
    </citation>
    <scope>NUCLEOTIDE SEQUENCE [LARGE SCALE GENOMIC DNA]</scope>
</reference>
<dbReference type="SUPFAM" id="SSF48452">
    <property type="entry name" value="TPR-like"/>
    <property type="match status" value="1"/>
</dbReference>
<dbReference type="GeneTree" id="ENSGT00390000004550"/>
<proteinExistence type="predicted"/>